<gene>
    <name evidence="2" type="ORF">HM131_14210</name>
</gene>
<protein>
    <submittedName>
        <fullName evidence="2">Uncharacterized protein</fullName>
    </submittedName>
</protein>
<feature type="transmembrane region" description="Helical" evidence="1">
    <location>
        <begin position="6"/>
        <end position="26"/>
    </location>
</feature>
<dbReference type="EMBL" id="CP020772">
    <property type="protein sequence ID" value="ARI77932.1"/>
    <property type="molecule type" value="Genomic_DNA"/>
</dbReference>
<dbReference type="OrthoDB" id="2354352at2"/>
<dbReference type="AlphaFoldDB" id="A0A1W5ZXA7"/>
<feature type="transmembrane region" description="Helical" evidence="1">
    <location>
        <begin position="33"/>
        <end position="56"/>
    </location>
</feature>
<dbReference type="KEGG" id="hmn:HM131_14210"/>
<keyword evidence="1" id="KW-1133">Transmembrane helix</keyword>
<feature type="transmembrane region" description="Helical" evidence="1">
    <location>
        <begin position="76"/>
        <end position="93"/>
    </location>
</feature>
<accession>A0A1W5ZXA7</accession>
<reference evidence="2 3" key="1">
    <citation type="submission" date="2017-04" db="EMBL/GenBank/DDBJ databases">
        <title>The whole genome sequencing and assembly of Halobacillus mangrovi strain.</title>
        <authorList>
            <person name="Lee S.-J."/>
            <person name="Park M.-K."/>
            <person name="Kim J.-Y."/>
            <person name="Lee Y.-J."/>
            <person name="Yi H."/>
            <person name="Bahn Y.-S."/>
            <person name="Kim J.F."/>
            <person name="Lee D.-W."/>
        </authorList>
    </citation>
    <scope>NUCLEOTIDE SEQUENCE [LARGE SCALE GENOMIC DNA]</scope>
    <source>
        <strain evidence="2 3">KTB 131</strain>
    </source>
</reference>
<keyword evidence="3" id="KW-1185">Reference proteome</keyword>
<keyword evidence="1" id="KW-0472">Membrane</keyword>
<dbReference type="RefSeq" id="WP_085030393.1">
    <property type="nucleotide sequence ID" value="NZ_CP020772.1"/>
</dbReference>
<sequence>MSPTIPGWLLIVCYLAFFGTFITAIRMLVKRKLVAYSVVTIVLLPVFGIINVMGAIPRPDQNELQYWVTSFFSLEGWAWISFVIFVYFSFWWYKVLRVQINGRRVQDDCARTGTDENFYCR</sequence>
<evidence type="ECO:0000313" key="2">
    <source>
        <dbReference type="EMBL" id="ARI77932.1"/>
    </source>
</evidence>
<dbReference type="Proteomes" id="UP000192527">
    <property type="component" value="Chromosome"/>
</dbReference>
<evidence type="ECO:0000313" key="3">
    <source>
        <dbReference type="Proteomes" id="UP000192527"/>
    </source>
</evidence>
<evidence type="ECO:0000256" key="1">
    <source>
        <dbReference type="SAM" id="Phobius"/>
    </source>
</evidence>
<proteinExistence type="predicted"/>
<organism evidence="2 3">
    <name type="scientific">Halobacillus mangrovi</name>
    <dbReference type="NCBI Taxonomy" id="402384"/>
    <lineage>
        <taxon>Bacteria</taxon>
        <taxon>Bacillati</taxon>
        <taxon>Bacillota</taxon>
        <taxon>Bacilli</taxon>
        <taxon>Bacillales</taxon>
        <taxon>Bacillaceae</taxon>
        <taxon>Halobacillus</taxon>
    </lineage>
</organism>
<keyword evidence="1" id="KW-0812">Transmembrane</keyword>
<name>A0A1W5ZXA7_9BACI</name>